<keyword evidence="3" id="KW-1185">Reference proteome</keyword>
<accession>A0A2P8CV74</accession>
<evidence type="ECO:0000313" key="3">
    <source>
        <dbReference type="Proteomes" id="UP000240572"/>
    </source>
</evidence>
<keyword evidence="1" id="KW-1133">Transmembrane helix</keyword>
<evidence type="ECO:0008006" key="4">
    <source>
        <dbReference type="Google" id="ProtNLM"/>
    </source>
</evidence>
<dbReference type="PANTHER" id="PTHR37947:SF1">
    <property type="entry name" value="BLL2462 PROTEIN"/>
    <property type="match status" value="1"/>
</dbReference>
<feature type="transmembrane region" description="Helical" evidence="1">
    <location>
        <begin position="689"/>
        <end position="706"/>
    </location>
</feature>
<comment type="caution">
    <text evidence="2">The sequence shown here is derived from an EMBL/GenBank/DDBJ whole genome shotgun (WGS) entry which is preliminary data.</text>
</comment>
<evidence type="ECO:0000313" key="2">
    <source>
        <dbReference type="EMBL" id="PSK88874.1"/>
    </source>
</evidence>
<dbReference type="EMBL" id="PYGD01000014">
    <property type="protein sequence ID" value="PSK88874.1"/>
    <property type="molecule type" value="Genomic_DNA"/>
</dbReference>
<feature type="transmembrane region" description="Helical" evidence="1">
    <location>
        <begin position="39"/>
        <end position="58"/>
    </location>
</feature>
<keyword evidence="1" id="KW-0812">Transmembrane</keyword>
<dbReference type="Proteomes" id="UP000240572">
    <property type="component" value="Unassembled WGS sequence"/>
</dbReference>
<dbReference type="AlphaFoldDB" id="A0A2P8CV74"/>
<sequence>MPAAVCKFHFKPANSLSYPYFPLNLHTELLTVYIPLMNFIYWLLCFVIGLLPACFIFIRDRKKNIPVKWLPALLRFFTCFFTAVLLLAPAFPVQHTEEEKPLLLWLQDNSSSMRGALGKDSANYRKQAEAMRARWQQDYQVVTLGFGGDVGPDSLFRYDQKSTDIAGALQSVTEQYRDQNIGAIILSSDGIYNEGLDPLYAPVATPVPVYSIALGDSTRPRDIAVTRVYANKTVALNTNFEIVADLRIEKLNGLHTAITVQHQGKTISQSPVHVDKDRYTASFRFEAKAAVKGFQRYSIVVPVADGEQNSNNNRMDFFVEVIDEQTKVLLLAAGPHPDLAAIKAALEPLPQYKTELRFGNDLPADLNTYALVVAHNIPALQAGRSPALGNVPVWYILGSQTNLAAFSQAQPLLKVAGSNNTNDVLPLINASFSYFTLPANIREVIAKMPPLQAPYGNYSAGGDGQVLLQQQIGNVATQYPLWLFRAGEQPMAVLCGEGIWRWRLYEFKYFGKHETVDELIRQTVSLLSAKKDTRPFRVFMDKYILSDNEAAYLYAELKNDNGELVNGPDARLSLADSAGKNWNYAFERNGKSYRLNIGLLAPGSYTFKGSTQANGKSYTSEGSFVVTAVPLEALKTNADYELLYKLGRQTGGGFFTYANMGALADSLKNNPTVKPLIHTDKTYIQLINLRWLFFVILLFAAAEWLLRKYWNA</sequence>
<protein>
    <recommendedName>
        <fullName evidence="4">VWA domain-containing protein</fullName>
    </recommendedName>
</protein>
<evidence type="ECO:0000256" key="1">
    <source>
        <dbReference type="SAM" id="Phobius"/>
    </source>
</evidence>
<keyword evidence="1" id="KW-0472">Membrane</keyword>
<dbReference type="PANTHER" id="PTHR37947">
    <property type="entry name" value="BLL2462 PROTEIN"/>
    <property type="match status" value="1"/>
</dbReference>
<proteinExistence type="predicted"/>
<reference evidence="2 3" key="1">
    <citation type="submission" date="2018-03" db="EMBL/GenBank/DDBJ databases">
        <title>Genomic Encyclopedia of Type Strains, Phase III (KMG-III): the genomes of soil and plant-associated and newly described type strains.</title>
        <authorList>
            <person name="Whitman W."/>
        </authorList>
    </citation>
    <scope>NUCLEOTIDE SEQUENCE [LARGE SCALE GENOMIC DNA]</scope>
    <source>
        <strain evidence="2 3">CGMCC 1.12700</strain>
    </source>
</reference>
<feature type="transmembrane region" description="Helical" evidence="1">
    <location>
        <begin position="70"/>
        <end position="91"/>
    </location>
</feature>
<organism evidence="2 3">
    <name type="scientific">Taibaiella chishuiensis</name>
    <dbReference type="NCBI Taxonomy" id="1434707"/>
    <lineage>
        <taxon>Bacteria</taxon>
        <taxon>Pseudomonadati</taxon>
        <taxon>Bacteroidota</taxon>
        <taxon>Chitinophagia</taxon>
        <taxon>Chitinophagales</taxon>
        <taxon>Chitinophagaceae</taxon>
        <taxon>Taibaiella</taxon>
    </lineage>
</organism>
<name>A0A2P8CV74_9BACT</name>
<gene>
    <name evidence="2" type="ORF">B0I18_11486</name>
</gene>